<dbReference type="Gene3D" id="3.30.710.10">
    <property type="entry name" value="Potassium Channel Kv1.1, Chain A"/>
    <property type="match status" value="1"/>
</dbReference>
<name>A0A3N4ICY4_ASCIM</name>
<reference evidence="3 4" key="1">
    <citation type="journal article" date="2018" name="Nat. Ecol. Evol.">
        <title>Pezizomycetes genomes reveal the molecular basis of ectomycorrhizal truffle lifestyle.</title>
        <authorList>
            <person name="Murat C."/>
            <person name="Payen T."/>
            <person name="Noel B."/>
            <person name="Kuo A."/>
            <person name="Morin E."/>
            <person name="Chen J."/>
            <person name="Kohler A."/>
            <person name="Krizsan K."/>
            <person name="Balestrini R."/>
            <person name="Da Silva C."/>
            <person name="Montanini B."/>
            <person name="Hainaut M."/>
            <person name="Levati E."/>
            <person name="Barry K.W."/>
            <person name="Belfiori B."/>
            <person name="Cichocki N."/>
            <person name="Clum A."/>
            <person name="Dockter R.B."/>
            <person name="Fauchery L."/>
            <person name="Guy J."/>
            <person name="Iotti M."/>
            <person name="Le Tacon F."/>
            <person name="Lindquist E.A."/>
            <person name="Lipzen A."/>
            <person name="Malagnac F."/>
            <person name="Mello A."/>
            <person name="Molinier V."/>
            <person name="Miyauchi S."/>
            <person name="Poulain J."/>
            <person name="Riccioni C."/>
            <person name="Rubini A."/>
            <person name="Sitrit Y."/>
            <person name="Splivallo R."/>
            <person name="Traeger S."/>
            <person name="Wang M."/>
            <person name="Zifcakova L."/>
            <person name="Wipf D."/>
            <person name="Zambonelli A."/>
            <person name="Paolocci F."/>
            <person name="Nowrousian M."/>
            <person name="Ottonello S."/>
            <person name="Baldrian P."/>
            <person name="Spatafora J.W."/>
            <person name="Henrissat B."/>
            <person name="Nagy L.G."/>
            <person name="Aury J.M."/>
            <person name="Wincker P."/>
            <person name="Grigoriev I.V."/>
            <person name="Bonfante P."/>
            <person name="Martin F.M."/>
        </authorList>
    </citation>
    <scope>NUCLEOTIDE SEQUENCE [LARGE SCALE GENOMIC DNA]</scope>
    <source>
        <strain evidence="3 4">RN42</strain>
    </source>
</reference>
<dbReference type="EMBL" id="ML119661">
    <property type="protein sequence ID" value="RPA83982.1"/>
    <property type="molecule type" value="Genomic_DNA"/>
</dbReference>
<dbReference type="OrthoDB" id="3915840at2759"/>
<dbReference type="SUPFAM" id="SSF54695">
    <property type="entry name" value="POZ domain"/>
    <property type="match status" value="1"/>
</dbReference>
<protein>
    <recommendedName>
        <fullName evidence="2">BTB domain-containing protein</fullName>
    </recommendedName>
</protein>
<dbReference type="InterPro" id="IPR011333">
    <property type="entry name" value="SKP1/BTB/POZ_sf"/>
</dbReference>
<feature type="compositionally biased region" description="Polar residues" evidence="1">
    <location>
        <begin position="12"/>
        <end position="26"/>
    </location>
</feature>
<proteinExistence type="predicted"/>
<dbReference type="Pfam" id="PF00651">
    <property type="entry name" value="BTB"/>
    <property type="match status" value="1"/>
</dbReference>
<dbReference type="PROSITE" id="PS50097">
    <property type="entry name" value="BTB"/>
    <property type="match status" value="1"/>
</dbReference>
<keyword evidence="4" id="KW-1185">Reference proteome</keyword>
<evidence type="ECO:0000259" key="2">
    <source>
        <dbReference type="PROSITE" id="PS50097"/>
    </source>
</evidence>
<dbReference type="Proteomes" id="UP000275078">
    <property type="component" value="Unassembled WGS sequence"/>
</dbReference>
<dbReference type="AlphaFoldDB" id="A0A3N4ICY4"/>
<accession>A0A3N4ICY4</accession>
<feature type="domain" description="BTB" evidence="2">
    <location>
        <begin position="37"/>
        <end position="100"/>
    </location>
</feature>
<evidence type="ECO:0000313" key="4">
    <source>
        <dbReference type="Proteomes" id="UP000275078"/>
    </source>
</evidence>
<evidence type="ECO:0000313" key="3">
    <source>
        <dbReference type="EMBL" id="RPA83982.1"/>
    </source>
</evidence>
<gene>
    <name evidence="3" type="ORF">BJ508DRAFT_46391</name>
</gene>
<evidence type="ECO:0000256" key="1">
    <source>
        <dbReference type="SAM" id="MobiDB-lite"/>
    </source>
</evidence>
<dbReference type="CDD" id="cd18186">
    <property type="entry name" value="BTB_POZ_ZBTB_KLHL-like"/>
    <property type="match status" value="1"/>
</dbReference>
<organism evidence="3 4">
    <name type="scientific">Ascobolus immersus RN42</name>
    <dbReference type="NCBI Taxonomy" id="1160509"/>
    <lineage>
        <taxon>Eukaryota</taxon>
        <taxon>Fungi</taxon>
        <taxon>Dikarya</taxon>
        <taxon>Ascomycota</taxon>
        <taxon>Pezizomycotina</taxon>
        <taxon>Pezizomycetes</taxon>
        <taxon>Pezizales</taxon>
        <taxon>Ascobolaceae</taxon>
        <taxon>Ascobolus</taxon>
    </lineage>
</organism>
<feature type="region of interest" description="Disordered" evidence="1">
    <location>
        <begin position="1"/>
        <end position="30"/>
    </location>
</feature>
<sequence>MSDDVAPDQAAQGLQNLSLDESTQPESSKRHVLAEEGDLEIVADDHTFLVSSKVLSAASPVFKSILAKKDYSEEPFNTHASAAATSIILSAYLGKVQEPQTLTELAEVASFIEMYGLQEELKQHITGWADAWAIDDMDGLDLETLASWVCISWAFGLEDIFEMATREVIRFCKYNSEEERMYYREPPIDVIAEDVIGK</sequence>
<dbReference type="InterPro" id="IPR000210">
    <property type="entry name" value="BTB/POZ_dom"/>
</dbReference>